<evidence type="ECO:0000313" key="1">
    <source>
        <dbReference type="EMBL" id="SVD64860.1"/>
    </source>
</evidence>
<accession>A0A382X1X7</accession>
<feature type="non-terminal residue" evidence="1">
    <location>
        <position position="55"/>
    </location>
</feature>
<protein>
    <submittedName>
        <fullName evidence="1">Uncharacterized protein</fullName>
    </submittedName>
</protein>
<organism evidence="1">
    <name type="scientific">marine metagenome</name>
    <dbReference type="NCBI Taxonomy" id="408172"/>
    <lineage>
        <taxon>unclassified sequences</taxon>
        <taxon>metagenomes</taxon>
        <taxon>ecological metagenomes</taxon>
    </lineage>
</organism>
<sequence length="55" mass="6190">MSDEKHRSIMGADLRNLVQQTVYRLRVQGQISGNISHNLLPTISTRGRPTITVDD</sequence>
<reference evidence="1" key="1">
    <citation type="submission" date="2018-05" db="EMBL/GenBank/DDBJ databases">
        <authorList>
            <person name="Lanie J.A."/>
            <person name="Ng W.-L."/>
            <person name="Kazmierczak K.M."/>
            <person name="Andrzejewski T.M."/>
            <person name="Davidsen T.M."/>
            <person name="Wayne K.J."/>
            <person name="Tettelin H."/>
            <person name="Glass J.I."/>
            <person name="Rusch D."/>
            <person name="Podicherti R."/>
            <person name="Tsui H.-C.T."/>
            <person name="Winkler M.E."/>
        </authorList>
    </citation>
    <scope>NUCLEOTIDE SEQUENCE</scope>
</reference>
<name>A0A382X1X7_9ZZZZ</name>
<dbReference type="AlphaFoldDB" id="A0A382X1X7"/>
<dbReference type="EMBL" id="UINC01164159">
    <property type="protein sequence ID" value="SVD64860.1"/>
    <property type="molecule type" value="Genomic_DNA"/>
</dbReference>
<gene>
    <name evidence="1" type="ORF">METZ01_LOCUS417714</name>
</gene>
<proteinExistence type="predicted"/>